<protein>
    <recommendedName>
        <fullName evidence="1">Phosphodiester glycosidase domain-containing protein</fullName>
    </recommendedName>
</protein>
<organism evidence="2 3">
    <name type="scientific">Sphingomonas ginkgonis</name>
    <dbReference type="NCBI Taxonomy" id="2315330"/>
    <lineage>
        <taxon>Bacteria</taxon>
        <taxon>Pseudomonadati</taxon>
        <taxon>Pseudomonadota</taxon>
        <taxon>Alphaproteobacteria</taxon>
        <taxon>Sphingomonadales</taxon>
        <taxon>Sphingomonadaceae</taxon>
        <taxon>Sphingomonas</taxon>
    </lineage>
</organism>
<dbReference type="Pfam" id="PF09992">
    <property type="entry name" value="NAGPA"/>
    <property type="match status" value="1"/>
</dbReference>
<evidence type="ECO:0000313" key="2">
    <source>
        <dbReference type="EMBL" id="RST30780.1"/>
    </source>
</evidence>
<accession>A0A429V9W5</accession>
<dbReference type="OrthoDB" id="5515706at2"/>
<keyword evidence="3" id="KW-1185">Reference proteome</keyword>
<evidence type="ECO:0000313" key="3">
    <source>
        <dbReference type="Proteomes" id="UP000274661"/>
    </source>
</evidence>
<reference evidence="2 3" key="1">
    <citation type="submission" date="2018-12" db="EMBL/GenBank/DDBJ databases">
        <title>Sphingomonas sp. HMF7854 Genome sequencing and assembly.</title>
        <authorList>
            <person name="Cha I."/>
            <person name="Kang H."/>
            <person name="Kim H."/>
            <person name="Kang J."/>
            <person name="Joh K."/>
        </authorList>
    </citation>
    <scope>NUCLEOTIDE SEQUENCE [LARGE SCALE GENOMIC DNA]</scope>
    <source>
        <strain evidence="2 3">HMF7854</strain>
    </source>
</reference>
<comment type="caution">
    <text evidence="2">The sequence shown here is derived from an EMBL/GenBank/DDBJ whole genome shotgun (WGS) entry which is preliminary data.</text>
</comment>
<evidence type="ECO:0000259" key="1">
    <source>
        <dbReference type="Pfam" id="PF09992"/>
    </source>
</evidence>
<gene>
    <name evidence="2" type="ORF">HMF7854_07970</name>
</gene>
<dbReference type="InterPro" id="IPR018711">
    <property type="entry name" value="NAGPA"/>
</dbReference>
<proteinExistence type="predicted"/>
<dbReference type="AlphaFoldDB" id="A0A429V9W5"/>
<dbReference type="Proteomes" id="UP000274661">
    <property type="component" value="Unassembled WGS sequence"/>
</dbReference>
<sequence length="251" mass="27065">MKLVLALLVLLAACRRGEPAPAPGSQALADGPCSQQLFEGSRFSVCPAGDLRIETRWADRQGRPFRGFVALEQALGAQAERVAFAMNAGMFGHANEPIGLYVEDHRTLAELNRRKGGGNFHVMPNGVFLVRDDGKAAVVTSAEFQPSPNIRFATQSGPMLVVAGAINPRFSADSPSRYVRNGVGIGPDGRPVFVMSDDEVSMGKFARFFQQALHCRDALYLDGSVSSLWVPEHGRRDAFAAIGPMIVALRP</sequence>
<name>A0A429V9W5_9SPHN</name>
<feature type="domain" description="Phosphodiester glycosidase" evidence="1">
    <location>
        <begin position="82"/>
        <end position="230"/>
    </location>
</feature>
<dbReference type="EMBL" id="RWJF01000001">
    <property type="protein sequence ID" value="RST30780.1"/>
    <property type="molecule type" value="Genomic_DNA"/>
</dbReference>